<evidence type="ECO:0000313" key="3">
    <source>
        <dbReference type="Proteomes" id="UP000053105"/>
    </source>
</evidence>
<gene>
    <name evidence="2" type="ORF">WN51_02906</name>
</gene>
<organism evidence="2 3">
    <name type="scientific">Melipona quadrifasciata</name>
    <dbReference type="NCBI Taxonomy" id="166423"/>
    <lineage>
        <taxon>Eukaryota</taxon>
        <taxon>Metazoa</taxon>
        <taxon>Ecdysozoa</taxon>
        <taxon>Arthropoda</taxon>
        <taxon>Hexapoda</taxon>
        <taxon>Insecta</taxon>
        <taxon>Pterygota</taxon>
        <taxon>Neoptera</taxon>
        <taxon>Endopterygota</taxon>
        <taxon>Hymenoptera</taxon>
        <taxon>Apocrita</taxon>
        <taxon>Aculeata</taxon>
        <taxon>Apoidea</taxon>
        <taxon>Anthophila</taxon>
        <taxon>Apidae</taxon>
        <taxon>Melipona</taxon>
    </lineage>
</organism>
<keyword evidence="3" id="KW-1185">Reference proteome</keyword>
<reference evidence="2 3" key="1">
    <citation type="submission" date="2015-07" db="EMBL/GenBank/DDBJ databases">
        <title>The genome of Melipona quadrifasciata.</title>
        <authorList>
            <person name="Pan H."/>
            <person name="Kapheim K."/>
        </authorList>
    </citation>
    <scope>NUCLEOTIDE SEQUENCE [LARGE SCALE GENOMIC DNA]</scope>
    <source>
        <strain evidence="2">0111107301</strain>
        <tissue evidence="2">Whole body</tissue>
    </source>
</reference>
<dbReference type="EMBL" id="KQ435711">
    <property type="protein sequence ID" value="KOX79640.1"/>
    <property type="molecule type" value="Genomic_DNA"/>
</dbReference>
<feature type="region of interest" description="Disordered" evidence="1">
    <location>
        <begin position="82"/>
        <end position="151"/>
    </location>
</feature>
<dbReference type="Proteomes" id="UP000053105">
    <property type="component" value="Unassembled WGS sequence"/>
</dbReference>
<sequence length="274" mass="30948">MDLEVEMLGRFDGFPMWNDARRKLKEQFMSKVAAALLTHVDFPHGRSASRDIQNVSPRKEDVDKLVHLFALAPIRGRLVSPKNTVLGLGCPRESKRTRSNVPEKENSKADKSHPLRPLRTPESLVVDEVRSRNLRQRGSPKSHISEKEQDLAPNVIEMNETLNCGKYLTTTNEEEAERENGETLRRFRQISRLSPVVHTSEGTTCLAGTREAYREAGSGEKRCVISHPGGFLSVENNRRSTLMTLQFPLNGSTTKFELSTTKRKTAAEGITRRR</sequence>
<accession>A0A0M9A8Y3</accession>
<evidence type="ECO:0000256" key="1">
    <source>
        <dbReference type="SAM" id="MobiDB-lite"/>
    </source>
</evidence>
<dbReference type="AlphaFoldDB" id="A0A0M9A8Y3"/>
<feature type="compositionally biased region" description="Basic and acidic residues" evidence="1">
    <location>
        <begin position="92"/>
        <end position="113"/>
    </location>
</feature>
<evidence type="ECO:0000313" key="2">
    <source>
        <dbReference type="EMBL" id="KOX79640.1"/>
    </source>
</evidence>
<protein>
    <submittedName>
        <fullName evidence="2">Uncharacterized protein</fullName>
    </submittedName>
</protein>
<proteinExistence type="predicted"/>
<name>A0A0M9A8Y3_9HYME</name>